<dbReference type="InterPro" id="IPR014710">
    <property type="entry name" value="RmlC-like_jellyroll"/>
</dbReference>
<comment type="caution">
    <text evidence="2">The sequence shown here is derived from an EMBL/GenBank/DDBJ whole genome shotgun (WGS) entry which is preliminary data.</text>
</comment>
<evidence type="ECO:0000313" key="3">
    <source>
        <dbReference type="Proteomes" id="UP000652681"/>
    </source>
</evidence>
<dbReference type="AlphaFoldDB" id="A0A8J6PHK2"/>
<dbReference type="SUPFAM" id="SSF51182">
    <property type="entry name" value="RmlC-like cupins"/>
    <property type="match status" value="1"/>
</dbReference>
<gene>
    <name evidence="2" type="ORF">H9Y05_04040</name>
</gene>
<dbReference type="InterPro" id="IPR009327">
    <property type="entry name" value="Cupin_DUF985"/>
</dbReference>
<protein>
    <submittedName>
        <fullName evidence="2">Cupin domain-containing protein</fullName>
    </submittedName>
</protein>
<evidence type="ECO:0000313" key="2">
    <source>
        <dbReference type="EMBL" id="MBC9811639.1"/>
    </source>
</evidence>
<dbReference type="PANTHER" id="PTHR33387:SF3">
    <property type="entry name" value="DUF985 DOMAIN-CONTAINING PROTEIN"/>
    <property type="match status" value="1"/>
</dbReference>
<keyword evidence="3" id="KW-1185">Reference proteome</keyword>
<dbReference type="RefSeq" id="WP_163490918.1">
    <property type="nucleotide sequence ID" value="NZ_JACVEL010000002.1"/>
</dbReference>
<name>A0A8J6PHK2_9FLAO</name>
<dbReference type="EMBL" id="JACVEL010000002">
    <property type="protein sequence ID" value="MBC9811639.1"/>
    <property type="molecule type" value="Genomic_DNA"/>
</dbReference>
<feature type="domain" description="DUF985" evidence="1">
    <location>
        <begin position="6"/>
        <end position="137"/>
    </location>
</feature>
<organism evidence="2 3">
    <name type="scientific">Taishania pollutisoli</name>
    <dbReference type="NCBI Taxonomy" id="2766479"/>
    <lineage>
        <taxon>Bacteria</taxon>
        <taxon>Pseudomonadati</taxon>
        <taxon>Bacteroidota</taxon>
        <taxon>Flavobacteriia</taxon>
        <taxon>Flavobacteriales</taxon>
        <taxon>Crocinitomicaceae</taxon>
        <taxon>Taishania</taxon>
    </lineage>
</organism>
<dbReference type="CDD" id="cd06121">
    <property type="entry name" value="cupin_YML079wp"/>
    <property type="match status" value="1"/>
</dbReference>
<accession>A0A8J6PHK2</accession>
<dbReference type="Gene3D" id="2.60.120.10">
    <property type="entry name" value="Jelly Rolls"/>
    <property type="match status" value="1"/>
</dbReference>
<dbReference type="PANTHER" id="PTHR33387">
    <property type="entry name" value="RMLC-LIKE JELLY ROLL FOLD PROTEIN"/>
    <property type="match status" value="1"/>
</dbReference>
<proteinExistence type="predicted"/>
<evidence type="ECO:0000259" key="1">
    <source>
        <dbReference type="Pfam" id="PF06172"/>
    </source>
</evidence>
<dbReference type="InterPro" id="IPR011051">
    <property type="entry name" value="RmlC_Cupin_sf"/>
</dbReference>
<sequence>MTTAIQKIVEQLNMRPHPEGGYFVETYRSPVVLEKTQKSLATVIYFLLPSSETSSWHRIKSDEFWFYHAGSPIVVHAIENGVYSATIVGKELEHGQVPQHLVPAGAVFGASVSEENTYSLVSCVVAPGFDFSDFELFTQEQMLELFPHLKKEISLLF</sequence>
<dbReference type="Proteomes" id="UP000652681">
    <property type="component" value="Unassembled WGS sequence"/>
</dbReference>
<dbReference type="Pfam" id="PF06172">
    <property type="entry name" value="Cupin_5"/>
    <property type="match status" value="1"/>
</dbReference>
<dbReference type="InterPro" id="IPR039935">
    <property type="entry name" value="YML079W-like"/>
</dbReference>
<reference evidence="2" key="1">
    <citation type="submission" date="2020-09" db="EMBL/GenBank/DDBJ databases">
        <title>Taishania pollutisoli gen. nov., sp. nov., Isolated from Tetrabromobisphenol A-Contaminated Soil.</title>
        <authorList>
            <person name="Chen Q."/>
        </authorList>
    </citation>
    <scope>NUCLEOTIDE SEQUENCE</scope>
    <source>
        <strain evidence="2">CZZ-1</strain>
    </source>
</reference>